<keyword evidence="1" id="KW-0808">Transferase</keyword>
<evidence type="ECO:0000313" key="2">
    <source>
        <dbReference type="Proteomes" id="UP001056778"/>
    </source>
</evidence>
<protein>
    <submittedName>
        <fullName evidence="1">Sphingosine kinase</fullName>
    </submittedName>
</protein>
<organism evidence="1 2">
    <name type="scientific">Holotrichia oblita</name>
    <name type="common">Chafer beetle</name>
    <dbReference type="NCBI Taxonomy" id="644536"/>
    <lineage>
        <taxon>Eukaryota</taxon>
        <taxon>Metazoa</taxon>
        <taxon>Ecdysozoa</taxon>
        <taxon>Arthropoda</taxon>
        <taxon>Hexapoda</taxon>
        <taxon>Insecta</taxon>
        <taxon>Pterygota</taxon>
        <taxon>Neoptera</taxon>
        <taxon>Endopterygota</taxon>
        <taxon>Coleoptera</taxon>
        <taxon>Polyphaga</taxon>
        <taxon>Scarabaeiformia</taxon>
        <taxon>Scarabaeidae</taxon>
        <taxon>Melolonthinae</taxon>
        <taxon>Holotrichia</taxon>
    </lineage>
</organism>
<sequence>MRIYCEKAVRYGKQPLKNDSLPRNVTVILNPNANKRKAARNFEKYCAPILNLAGICVDIIQTDSEGHAKTIMNDLAPTDAVVVAGGDGTLSEVITGALRRTGEKPTNILPIGILPLGRTNTIAKALFPGGDYLEDVRSLADATLAVVEEVVKPVDIMRIEIVDSDAAEENKPVYAVSGIEWGAYRDAQVKKDSYWYFGNLRKYATYIFNGYKDNLNWNCEALIKYSAPCDGCSNCHISEKSTENKRWYNRFLSNKSPDKISTKINQHCKEVHEQTISTSDFGLLTSNMITDPEESESGIPKLRLNIGPQHIDYLDFVRQGWRSEQGQHRDISNVIEARQVEIHPSAVSDETKESWFSIDKEDFEVKPVRVTLLPKLINMFCKKGDLIAG</sequence>
<name>A0ACB9T6Z9_HOLOL</name>
<accession>A0ACB9T6Z9</accession>
<dbReference type="EMBL" id="CM043018">
    <property type="protein sequence ID" value="KAI4462505.1"/>
    <property type="molecule type" value="Genomic_DNA"/>
</dbReference>
<gene>
    <name evidence="1" type="ORF">MML48_4g00002586</name>
</gene>
<keyword evidence="2" id="KW-1185">Reference proteome</keyword>
<reference evidence="1" key="1">
    <citation type="submission" date="2022-04" db="EMBL/GenBank/DDBJ databases">
        <title>Chromosome-scale genome assembly of Holotrichia oblita Faldermann.</title>
        <authorList>
            <person name="Rongchong L."/>
        </authorList>
    </citation>
    <scope>NUCLEOTIDE SEQUENCE</scope>
    <source>
        <strain evidence="1">81SQS9</strain>
    </source>
</reference>
<evidence type="ECO:0000313" key="1">
    <source>
        <dbReference type="EMBL" id="KAI4462505.1"/>
    </source>
</evidence>
<comment type="caution">
    <text evidence="1">The sequence shown here is derived from an EMBL/GenBank/DDBJ whole genome shotgun (WGS) entry which is preliminary data.</text>
</comment>
<dbReference type="Proteomes" id="UP001056778">
    <property type="component" value="Chromosome 4"/>
</dbReference>
<proteinExistence type="predicted"/>
<keyword evidence="1" id="KW-0418">Kinase</keyword>